<dbReference type="PANTHER" id="PTHR42673:SF4">
    <property type="entry name" value="MALEYLACETOACETATE ISOMERASE"/>
    <property type="match status" value="1"/>
</dbReference>
<feature type="domain" description="GST C-terminal" evidence="3">
    <location>
        <begin position="81"/>
        <end position="212"/>
    </location>
</feature>
<sequence length="212" mass="23296">MRLYTYQRNSAGERVRIALNLKGIAYDYVSVPGLPPGAYERINPQGLMPALEVDGRIIAQSAAILAFLEEGWPTPPLLPADPVTRAQARAFAAHIAAEMHALTVNRVRKYLAGDLGLGEAGAARWTVHWLGRGFAALEAALAARPEPWPFCFGDAPGWADLHLIPQLRNGRRLGCDLAAYPRLLEIEARCVDLEPFRLARPEHQPDYNGEPS</sequence>
<dbReference type="EMBL" id="JBHUEY010000001">
    <property type="protein sequence ID" value="MFD1782889.1"/>
    <property type="molecule type" value="Genomic_DNA"/>
</dbReference>
<gene>
    <name evidence="4" type="primary">maiA</name>
    <name evidence="4" type="ORF">ACFSC0_05750</name>
</gene>
<dbReference type="InterPro" id="IPR010987">
    <property type="entry name" value="Glutathione-S-Trfase_C-like"/>
</dbReference>
<dbReference type="EC" id="5.2.1.2" evidence="4"/>
<dbReference type="SFLD" id="SFLDG00358">
    <property type="entry name" value="Main_(cytGST)"/>
    <property type="match status" value="1"/>
</dbReference>
<keyword evidence="5" id="KW-1185">Reference proteome</keyword>
<dbReference type="PROSITE" id="PS50405">
    <property type="entry name" value="GST_CTER"/>
    <property type="match status" value="1"/>
</dbReference>
<dbReference type="RefSeq" id="WP_377282584.1">
    <property type="nucleotide sequence ID" value="NZ_JBHRSI010000007.1"/>
</dbReference>
<feature type="domain" description="GST N-terminal" evidence="2">
    <location>
        <begin position="1"/>
        <end position="76"/>
    </location>
</feature>
<organism evidence="4 5">
    <name type="scientific">Phenylobacterium terrae</name>
    <dbReference type="NCBI Taxonomy" id="2665495"/>
    <lineage>
        <taxon>Bacteria</taxon>
        <taxon>Pseudomonadati</taxon>
        <taxon>Pseudomonadota</taxon>
        <taxon>Alphaproteobacteria</taxon>
        <taxon>Caulobacterales</taxon>
        <taxon>Caulobacteraceae</taxon>
        <taxon>Phenylobacterium</taxon>
    </lineage>
</organism>
<comment type="caution">
    <text evidence="4">The sequence shown here is derived from an EMBL/GenBank/DDBJ whole genome shotgun (WGS) entry which is preliminary data.</text>
</comment>
<dbReference type="PANTHER" id="PTHR42673">
    <property type="entry name" value="MALEYLACETOACETATE ISOMERASE"/>
    <property type="match status" value="1"/>
</dbReference>
<evidence type="ECO:0000259" key="2">
    <source>
        <dbReference type="PROSITE" id="PS50404"/>
    </source>
</evidence>
<dbReference type="NCBIfam" id="TIGR01262">
    <property type="entry name" value="maiA"/>
    <property type="match status" value="1"/>
</dbReference>
<reference evidence="5" key="1">
    <citation type="journal article" date="2019" name="Int. J. Syst. Evol. Microbiol.">
        <title>The Global Catalogue of Microorganisms (GCM) 10K type strain sequencing project: providing services to taxonomists for standard genome sequencing and annotation.</title>
        <authorList>
            <consortium name="The Broad Institute Genomics Platform"/>
            <consortium name="The Broad Institute Genome Sequencing Center for Infectious Disease"/>
            <person name="Wu L."/>
            <person name="Ma J."/>
        </authorList>
    </citation>
    <scope>NUCLEOTIDE SEQUENCE [LARGE SCALE GENOMIC DNA]</scope>
    <source>
        <strain evidence="5">DFY28</strain>
    </source>
</reference>
<dbReference type="GO" id="GO:0016034">
    <property type="term" value="F:maleylacetoacetate isomerase activity"/>
    <property type="evidence" value="ECO:0007669"/>
    <property type="project" value="UniProtKB-EC"/>
</dbReference>
<dbReference type="InterPro" id="IPR040079">
    <property type="entry name" value="Glutathione_S-Trfase"/>
</dbReference>
<name>A0ABW4N083_9CAUL</name>
<dbReference type="SUPFAM" id="SSF47616">
    <property type="entry name" value="GST C-terminal domain-like"/>
    <property type="match status" value="1"/>
</dbReference>
<evidence type="ECO:0000259" key="3">
    <source>
        <dbReference type="PROSITE" id="PS50405"/>
    </source>
</evidence>
<dbReference type="Pfam" id="PF13409">
    <property type="entry name" value="GST_N_2"/>
    <property type="match status" value="1"/>
</dbReference>
<comment type="similarity">
    <text evidence="1">Belongs to the GST superfamily. Zeta family.</text>
</comment>
<accession>A0ABW4N083</accession>
<keyword evidence="4" id="KW-0413">Isomerase</keyword>
<evidence type="ECO:0000256" key="1">
    <source>
        <dbReference type="ARBA" id="ARBA00010007"/>
    </source>
</evidence>
<evidence type="ECO:0000313" key="5">
    <source>
        <dbReference type="Proteomes" id="UP001597237"/>
    </source>
</evidence>
<evidence type="ECO:0000313" key="4">
    <source>
        <dbReference type="EMBL" id="MFD1782889.1"/>
    </source>
</evidence>
<dbReference type="SUPFAM" id="SSF52833">
    <property type="entry name" value="Thioredoxin-like"/>
    <property type="match status" value="1"/>
</dbReference>
<dbReference type="InterPro" id="IPR004045">
    <property type="entry name" value="Glutathione_S-Trfase_N"/>
</dbReference>
<dbReference type="SFLD" id="SFLDS00019">
    <property type="entry name" value="Glutathione_Transferase_(cytos"/>
    <property type="match status" value="1"/>
</dbReference>
<dbReference type="PROSITE" id="PS50404">
    <property type="entry name" value="GST_NTER"/>
    <property type="match status" value="1"/>
</dbReference>
<dbReference type="InterPro" id="IPR005955">
    <property type="entry name" value="GST_Zeta"/>
</dbReference>
<dbReference type="Proteomes" id="UP001597237">
    <property type="component" value="Unassembled WGS sequence"/>
</dbReference>
<dbReference type="Gene3D" id="1.20.1050.10">
    <property type="match status" value="1"/>
</dbReference>
<proteinExistence type="inferred from homology"/>
<dbReference type="InterPro" id="IPR036282">
    <property type="entry name" value="Glutathione-S-Trfase_C_sf"/>
</dbReference>
<dbReference type="Gene3D" id="3.40.30.10">
    <property type="entry name" value="Glutaredoxin"/>
    <property type="match status" value="1"/>
</dbReference>
<protein>
    <submittedName>
        <fullName evidence="4">Maleylacetoacetate isomerase</fullName>
        <ecNumber evidence="4">5.2.1.2</ecNumber>
    </submittedName>
</protein>
<dbReference type="InterPro" id="IPR036249">
    <property type="entry name" value="Thioredoxin-like_sf"/>
</dbReference>